<dbReference type="PROSITE" id="PS00972">
    <property type="entry name" value="USP_1"/>
    <property type="match status" value="1"/>
</dbReference>
<protein>
    <recommendedName>
        <fullName evidence="2">ubiquitinyl hydrolase 1</fullName>
        <ecNumber evidence="2">3.4.19.12</ecNumber>
    </recommendedName>
</protein>
<evidence type="ECO:0000313" key="9">
    <source>
        <dbReference type="Proteomes" id="UP000225706"/>
    </source>
</evidence>
<dbReference type="Proteomes" id="UP000225706">
    <property type="component" value="Unassembled WGS sequence"/>
</dbReference>
<comment type="catalytic activity">
    <reaction evidence="1">
        <text>Thiol-dependent hydrolysis of ester, thioester, amide, peptide and isopeptide bonds formed by the C-terminal Gly of ubiquitin (a 76-residue protein attached to proteins as an intracellular targeting signal).</text>
        <dbReference type="EC" id="3.4.19.12"/>
    </reaction>
</comment>
<comment type="caution">
    <text evidence="8">The sequence shown here is derived from an EMBL/GenBank/DDBJ whole genome shotgun (WGS) entry which is preliminary data.</text>
</comment>
<dbReference type="PANTHER" id="PTHR43982">
    <property type="entry name" value="UBIQUITIN CARBOXYL-TERMINAL HYDROLASE"/>
    <property type="match status" value="1"/>
</dbReference>
<sequence length="248" mass="28039">MHAAQDEKLNKEDTITKTDKDWGNFKLKSGITLLMMGSVGELPQAPAEKTVFVEDMTEAQLASAYEMPTGLQNLGNTCYMNATVQCLRNVPELKDALAKRDEIEFPLSGNPDELLEWHPILGGGDANECWTQIIRMLQQKIPAIKPDENFFYSGAGAAAAKGFIDFFFDVKYMHTGLKSDVKFPMSLDVFELCTEELQQKLLPVRKKFKELEDKKVEEAANRKKDFFQPMDVDKKTKLEPFSFPDGLL</sequence>
<dbReference type="InterPro" id="IPR044635">
    <property type="entry name" value="UBP14-like"/>
</dbReference>
<keyword evidence="9" id="KW-1185">Reference proteome</keyword>
<dbReference type="GO" id="GO:0070628">
    <property type="term" value="F:proteasome binding"/>
    <property type="evidence" value="ECO:0007669"/>
    <property type="project" value="TreeGrafter"/>
</dbReference>
<dbReference type="Pfam" id="PF00443">
    <property type="entry name" value="UCH"/>
    <property type="match status" value="1"/>
</dbReference>
<dbReference type="STRING" id="50429.A0A2B4S968"/>
<keyword evidence="3" id="KW-0645">Protease</keyword>
<keyword evidence="5 8" id="KW-0378">Hydrolase</keyword>
<dbReference type="InterPro" id="IPR018200">
    <property type="entry name" value="USP_CS"/>
</dbReference>
<evidence type="ECO:0000259" key="7">
    <source>
        <dbReference type="Pfam" id="PF00443"/>
    </source>
</evidence>
<evidence type="ECO:0000256" key="4">
    <source>
        <dbReference type="ARBA" id="ARBA00022786"/>
    </source>
</evidence>
<keyword evidence="4" id="KW-0833">Ubl conjugation pathway</keyword>
<dbReference type="GO" id="GO:0016579">
    <property type="term" value="P:protein deubiquitination"/>
    <property type="evidence" value="ECO:0007669"/>
    <property type="project" value="InterPro"/>
</dbReference>
<keyword evidence="6" id="KW-0788">Thiol protease</keyword>
<dbReference type="EC" id="3.4.19.12" evidence="2"/>
<feature type="domain" description="Peptidase C19 ubiquitin carboxyl-terminal hydrolase" evidence="7">
    <location>
        <begin position="69"/>
        <end position="102"/>
    </location>
</feature>
<dbReference type="GO" id="GO:0061136">
    <property type="term" value="P:regulation of proteasomal protein catabolic process"/>
    <property type="evidence" value="ECO:0007669"/>
    <property type="project" value="TreeGrafter"/>
</dbReference>
<dbReference type="OrthoDB" id="333239at2759"/>
<proteinExistence type="predicted"/>
<evidence type="ECO:0000256" key="6">
    <source>
        <dbReference type="ARBA" id="ARBA00022807"/>
    </source>
</evidence>
<dbReference type="GO" id="GO:0004843">
    <property type="term" value="F:cysteine-type deubiquitinase activity"/>
    <property type="evidence" value="ECO:0007669"/>
    <property type="project" value="UniProtKB-EC"/>
</dbReference>
<dbReference type="PANTHER" id="PTHR43982:SF1">
    <property type="entry name" value="UBIQUITIN CARBOXYL-TERMINAL HYDROLASE 14"/>
    <property type="match status" value="1"/>
</dbReference>
<evidence type="ECO:0000256" key="5">
    <source>
        <dbReference type="ARBA" id="ARBA00022801"/>
    </source>
</evidence>
<name>A0A2B4S968_STYPI</name>
<dbReference type="InterPro" id="IPR001394">
    <property type="entry name" value="Peptidase_C19_UCH"/>
</dbReference>
<dbReference type="GO" id="GO:0043161">
    <property type="term" value="P:proteasome-mediated ubiquitin-dependent protein catabolic process"/>
    <property type="evidence" value="ECO:0007669"/>
    <property type="project" value="InterPro"/>
</dbReference>
<evidence type="ECO:0000256" key="1">
    <source>
        <dbReference type="ARBA" id="ARBA00000707"/>
    </source>
</evidence>
<gene>
    <name evidence="8" type="primary">USP14</name>
    <name evidence="8" type="ORF">AWC38_SpisGene9725</name>
</gene>
<dbReference type="SUPFAM" id="SSF54001">
    <property type="entry name" value="Cysteine proteinases"/>
    <property type="match status" value="1"/>
</dbReference>
<dbReference type="Gene3D" id="3.90.70.10">
    <property type="entry name" value="Cysteine proteinases"/>
    <property type="match status" value="1"/>
</dbReference>
<evidence type="ECO:0000256" key="2">
    <source>
        <dbReference type="ARBA" id="ARBA00012759"/>
    </source>
</evidence>
<dbReference type="AlphaFoldDB" id="A0A2B4S968"/>
<evidence type="ECO:0000256" key="3">
    <source>
        <dbReference type="ARBA" id="ARBA00022670"/>
    </source>
</evidence>
<dbReference type="EMBL" id="LSMT01000146">
    <property type="protein sequence ID" value="PFX25639.1"/>
    <property type="molecule type" value="Genomic_DNA"/>
</dbReference>
<evidence type="ECO:0000313" key="8">
    <source>
        <dbReference type="EMBL" id="PFX25639.1"/>
    </source>
</evidence>
<organism evidence="8 9">
    <name type="scientific">Stylophora pistillata</name>
    <name type="common">Smooth cauliflower coral</name>
    <dbReference type="NCBI Taxonomy" id="50429"/>
    <lineage>
        <taxon>Eukaryota</taxon>
        <taxon>Metazoa</taxon>
        <taxon>Cnidaria</taxon>
        <taxon>Anthozoa</taxon>
        <taxon>Hexacorallia</taxon>
        <taxon>Scleractinia</taxon>
        <taxon>Astrocoeniina</taxon>
        <taxon>Pocilloporidae</taxon>
        <taxon>Stylophora</taxon>
    </lineage>
</organism>
<reference evidence="9" key="1">
    <citation type="journal article" date="2017" name="bioRxiv">
        <title>Comparative analysis of the genomes of Stylophora pistillata and Acropora digitifera provides evidence for extensive differences between species of corals.</title>
        <authorList>
            <person name="Voolstra C.R."/>
            <person name="Li Y."/>
            <person name="Liew Y.J."/>
            <person name="Baumgarten S."/>
            <person name="Zoccola D."/>
            <person name="Flot J.-F."/>
            <person name="Tambutte S."/>
            <person name="Allemand D."/>
            <person name="Aranda M."/>
        </authorList>
    </citation>
    <scope>NUCLEOTIDE SEQUENCE [LARGE SCALE GENOMIC DNA]</scope>
</reference>
<dbReference type="InterPro" id="IPR038765">
    <property type="entry name" value="Papain-like_cys_pep_sf"/>
</dbReference>
<accession>A0A2B4S968</accession>